<keyword evidence="3" id="KW-1185">Reference proteome</keyword>
<evidence type="ECO:0000313" key="3">
    <source>
        <dbReference type="Proteomes" id="UP001519460"/>
    </source>
</evidence>
<feature type="compositionally biased region" description="Low complexity" evidence="1">
    <location>
        <begin position="31"/>
        <end position="44"/>
    </location>
</feature>
<feature type="compositionally biased region" description="Polar residues" evidence="1">
    <location>
        <begin position="430"/>
        <end position="446"/>
    </location>
</feature>
<feature type="non-terminal residue" evidence="2">
    <location>
        <position position="1"/>
    </location>
</feature>
<feature type="region of interest" description="Disordered" evidence="1">
    <location>
        <begin position="305"/>
        <end position="332"/>
    </location>
</feature>
<gene>
    <name evidence="2" type="ORF">BaRGS_00030910</name>
</gene>
<comment type="caution">
    <text evidence="2">The sequence shown here is derived from an EMBL/GenBank/DDBJ whole genome shotgun (WGS) entry which is preliminary data.</text>
</comment>
<sequence>KENCSKSALDIYLKPVGETHHQEVTVAYLSQSSTSASIEDSSASHQQAPEGSLESPVTTNTHSPVEGPAVSENVTAKCDEVDTTREGEQSTQRAARTDQMDVGELSVSGAQGAKQAADSAGEERLDIVAGSSAADARDRELAAVTENMSLSPTRNSVSIHTSPLSGEEDSLVGVHQPFLVLHLTKTTVSVETPAERPSCDDGAAQVTCRTRFPVAEREVEEYPPEDVEPETHAGVMCSPDGRDSPVPSEASLAGDELKTRAECARESEKQECSPECVAMCSDDEDTRIVSKASCSSVSVCSSEEGDVRTADGGERCAKADRSTDATDRSTDATDRTVCMTDLSAVESVPKITCDAVSSADETERRTPVVRRPDDLQISDGSNCFAEGSEERAAVVFRSSSDVGGSKVPETGDTDGRRCSQGGSAEDTKGPSAQTDISASAPASSCHESMADDMGQDGAVGENRHGQLEALLQEKESLLEHYKKKTSELERTIEELRIELQETKRKNEELQHANTTRSDRTDKAVQSNDHAHRDSFKLSKLLTGIR</sequence>
<dbReference type="Proteomes" id="UP001519460">
    <property type="component" value="Unassembled WGS sequence"/>
</dbReference>
<dbReference type="AlphaFoldDB" id="A0ABD0JS62"/>
<protein>
    <submittedName>
        <fullName evidence="2">Uncharacterized protein</fullName>
    </submittedName>
</protein>
<dbReference type="EMBL" id="JACVVK020000340">
    <property type="protein sequence ID" value="KAK7477832.1"/>
    <property type="molecule type" value="Genomic_DNA"/>
</dbReference>
<feature type="region of interest" description="Disordered" evidence="1">
    <location>
        <begin position="395"/>
        <end position="460"/>
    </location>
</feature>
<feature type="region of interest" description="Disordered" evidence="1">
    <location>
        <begin position="503"/>
        <end position="531"/>
    </location>
</feature>
<feature type="compositionally biased region" description="Basic and acidic residues" evidence="1">
    <location>
        <begin position="77"/>
        <end position="88"/>
    </location>
</feature>
<feature type="compositionally biased region" description="Polar residues" evidence="1">
    <location>
        <begin position="45"/>
        <end position="63"/>
    </location>
</feature>
<evidence type="ECO:0000313" key="2">
    <source>
        <dbReference type="EMBL" id="KAK7477832.1"/>
    </source>
</evidence>
<organism evidence="2 3">
    <name type="scientific">Batillaria attramentaria</name>
    <dbReference type="NCBI Taxonomy" id="370345"/>
    <lineage>
        <taxon>Eukaryota</taxon>
        <taxon>Metazoa</taxon>
        <taxon>Spiralia</taxon>
        <taxon>Lophotrochozoa</taxon>
        <taxon>Mollusca</taxon>
        <taxon>Gastropoda</taxon>
        <taxon>Caenogastropoda</taxon>
        <taxon>Sorbeoconcha</taxon>
        <taxon>Cerithioidea</taxon>
        <taxon>Batillariidae</taxon>
        <taxon>Batillaria</taxon>
    </lineage>
</organism>
<proteinExistence type="predicted"/>
<evidence type="ECO:0000256" key="1">
    <source>
        <dbReference type="SAM" id="MobiDB-lite"/>
    </source>
</evidence>
<feature type="region of interest" description="Disordered" evidence="1">
    <location>
        <begin position="31"/>
        <end position="124"/>
    </location>
</feature>
<feature type="compositionally biased region" description="Basic and acidic residues" evidence="1">
    <location>
        <begin position="361"/>
        <end position="374"/>
    </location>
</feature>
<reference evidence="2 3" key="1">
    <citation type="journal article" date="2023" name="Sci. Data">
        <title>Genome assembly of the Korean intertidal mud-creeper Batillaria attramentaria.</title>
        <authorList>
            <person name="Patra A.K."/>
            <person name="Ho P.T."/>
            <person name="Jun S."/>
            <person name="Lee S.J."/>
            <person name="Kim Y."/>
            <person name="Won Y.J."/>
        </authorList>
    </citation>
    <scope>NUCLEOTIDE SEQUENCE [LARGE SCALE GENOMIC DNA]</scope>
    <source>
        <strain evidence="2">Wonlab-2016</strain>
    </source>
</reference>
<feature type="region of interest" description="Disordered" evidence="1">
    <location>
        <begin position="356"/>
        <end position="382"/>
    </location>
</feature>
<accession>A0ABD0JS62</accession>
<name>A0ABD0JS62_9CAEN</name>